<dbReference type="OMA" id="EVRVYDW"/>
<dbReference type="GO" id="GO:0008023">
    <property type="term" value="C:transcription elongation factor complex"/>
    <property type="evidence" value="ECO:0007669"/>
    <property type="project" value="InterPro"/>
</dbReference>
<organism evidence="3 4">
    <name type="scientific">Gonapodya prolifera (strain JEL478)</name>
    <name type="common">Monoblepharis prolifera</name>
    <dbReference type="NCBI Taxonomy" id="1344416"/>
    <lineage>
        <taxon>Eukaryota</taxon>
        <taxon>Fungi</taxon>
        <taxon>Fungi incertae sedis</taxon>
        <taxon>Chytridiomycota</taxon>
        <taxon>Chytridiomycota incertae sedis</taxon>
        <taxon>Monoblepharidomycetes</taxon>
        <taxon>Monoblepharidales</taxon>
        <taxon>Gonapodyaceae</taxon>
        <taxon>Gonapodya</taxon>
    </lineage>
</organism>
<accession>A0A139AWG8</accession>
<keyword evidence="4" id="KW-1185">Reference proteome</keyword>
<protein>
    <recommendedName>
        <fullName evidence="2">RNA polymerase II elongation factor ELL N-terminal domain-containing protein</fullName>
    </recommendedName>
</protein>
<proteinExistence type="predicted"/>
<dbReference type="GO" id="GO:0006368">
    <property type="term" value="P:transcription elongation by RNA polymerase II"/>
    <property type="evidence" value="ECO:0007669"/>
    <property type="project" value="InterPro"/>
</dbReference>
<feature type="compositionally biased region" description="Polar residues" evidence="1">
    <location>
        <begin position="277"/>
        <end position="288"/>
    </location>
</feature>
<evidence type="ECO:0000259" key="2">
    <source>
        <dbReference type="Pfam" id="PF10390"/>
    </source>
</evidence>
<sequence length="485" mass="54104">MLDEKDKARQLINGSTTNFKAKKKHRDQVTASGASEPSSHSTPDTWDSPTATSSGLNKPSQSSSRASPATSGTSTPSMLWYTSDLRERLIQILAVKPLSFEDLARAVHLPKDRLTQVLPELAILSHSKYELLPIHYKELRIYDWPKYDARERESVLSRARVAFESLRLPSNATEWGKLVEPPKAAHTLERVRTPAPDPSLSQKHGHQRSSSQPPQSRDDSKAHRLSADEDGGTASDGGRIRKGNGSVGKTKSSGSKKVLSKEVRKKTAETNSKRTLQEIPNHSVSSMGAGSRRLDAPNSEGEQPTSASEPQSKPPISPQNGHTESSREAQRTPSSGGEKRKRSGGEGSLNVSSESSSDQEMDDVPSTVFPIRTMEDFTRASNDFRRLHERYQKVRRNIEQTQSSYRSRRLELVTVLVGQDDAGLSPEMRMALDRKLARELTEIVPKMRLWFERHERLHETLLQLKLAMEEVVALEDQYNIMDTGE</sequence>
<dbReference type="Gene3D" id="1.10.10.2670">
    <property type="entry name" value="E3 ubiquitin-protein ligase"/>
    <property type="match status" value="1"/>
</dbReference>
<name>A0A139AWG8_GONPJ</name>
<dbReference type="OrthoDB" id="2587563at2759"/>
<gene>
    <name evidence="3" type="ORF">M427DRAFT_310714</name>
</gene>
<dbReference type="AlphaFoldDB" id="A0A139AWG8"/>
<evidence type="ECO:0000313" key="4">
    <source>
        <dbReference type="Proteomes" id="UP000070544"/>
    </source>
</evidence>
<feature type="compositionally biased region" description="Basic and acidic residues" evidence="1">
    <location>
        <begin position="259"/>
        <end position="276"/>
    </location>
</feature>
<feature type="compositionally biased region" description="Basic and acidic residues" evidence="1">
    <location>
        <begin position="216"/>
        <end position="227"/>
    </location>
</feature>
<dbReference type="InterPro" id="IPR042065">
    <property type="entry name" value="E3_ELL-like"/>
</dbReference>
<dbReference type="SUPFAM" id="SSF46785">
    <property type="entry name" value="Winged helix' DNA-binding domain"/>
    <property type="match status" value="1"/>
</dbReference>
<feature type="compositionally biased region" description="Low complexity" evidence="1">
    <location>
        <begin position="243"/>
        <end position="257"/>
    </location>
</feature>
<evidence type="ECO:0000313" key="3">
    <source>
        <dbReference type="EMBL" id="KXS21068.1"/>
    </source>
</evidence>
<dbReference type="EMBL" id="KQ965733">
    <property type="protein sequence ID" value="KXS21068.1"/>
    <property type="molecule type" value="Genomic_DNA"/>
</dbReference>
<reference evidence="3 4" key="1">
    <citation type="journal article" date="2015" name="Genome Biol. Evol.">
        <title>Phylogenomic analyses indicate that early fungi evolved digesting cell walls of algal ancestors of land plants.</title>
        <authorList>
            <person name="Chang Y."/>
            <person name="Wang S."/>
            <person name="Sekimoto S."/>
            <person name="Aerts A.L."/>
            <person name="Choi C."/>
            <person name="Clum A."/>
            <person name="LaButti K.M."/>
            <person name="Lindquist E.A."/>
            <person name="Yee Ngan C."/>
            <person name="Ohm R.A."/>
            <person name="Salamov A.A."/>
            <person name="Grigoriev I.V."/>
            <person name="Spatafora J.W."/>
            <person name="Berbee M.L."/>
        </authorList>
    </citation>
    <scope>NUCLEOTIDE SEQUENCE [LARGE SCALE GENOMIC DNA]</scope>
    <source>
        <strain evidence="3 4">JEL478</strain>
    </source>
</reference>
<dbReference type="InterPro" id="IPR036390">
    <property type="entry name" value="WH_DNA-bd_sf"/>
</dbReference>
<dbReference type="Proteomes" id="UP000070544">
    <property type="component" value="Unassembled WGS sequence"/>
</dbReference>
<feature type="domain" description="RNA polymerase II elongation factor ELL N-terminal" evidence="2">
    <location>
        <begin position="5"/>
        <end position="155"/>
    </location>
</feature>
<feature type="compositionally biased region" description="Low complexity" evidence="1">
    <location>
        <begin position="59"/>
        <end position="77"/>
    </location>
</feature>
<feature type="region of interest" description="Disordered" evidence="1">
    <location>
        <begin position="1"/>
        <end position="77"/>
    </location>
</feature>
<dbReference type="Pfam" id="PF10390">
    <property type="entry name" value="ELL"/>
    <property type="match status" value="1"/>
</dbReference>
<feature type="compositionally biased region" description="Polar residues" evidence="1">
    <location>
        <begin position="300"/>
        <end position="311"/>
    </location>
</feature>
<feature type="region of interest" description="Disordered" evidence="1">
    <location>
        <begin position="193"/>
        <end position="364"/>
    </location>
</feature>
<feature type="compositionally biased region" description="Polar residues" evidence="1">
    <location>
        <begin position="29"/>
        <end position="58"/>
    </location>
</feature>
<evidence type="ECO:0000256" key="1">
    <source>
        <dbReference type="SAM" id="MobiDB-lite"/>
    </source>
</evidence>
<dbReference type="InterPro" id="IPR019464">
    <property type="entry name" value="ELL_N"/>
</dbReference>